<dbReference type="Proteomes" id="UP000821837">
    <property type="component" value="Unassembled WGS sequence"/>
</dbReference>
<reference evidence="1" key="1">
    <citation type="journal article" date="2020" name="Cell">
        <title>Large-Scale Comparative Analyses of Tick Genomes Elucidate Their Genetic Diversity and Vector Capacities.</title>
        <authorList>
            <consortium name="Tick Genome and Microbiome Consortium (TIGMIC)"/>
            <person name="Jia N."/>
            <person name="Wang J."/>
            <person name="Shi W."/>
            <person name="Du L."/>
            <person name="Sun Y."/>
            <person name="Zhan W."/>
            <person name="Jiang J.F."/>
            <person name="Wang Q."/>
            <person name="Zhang B."/>
            <person name="Ji P."/>
            <person name="Bell-Sakyi L."/>
            <person name="Cui X.M."/>
            <person name="Yuan T.T."/>
            <person name="Jiang B.G."/>
            <person name="Yang W.F."/>
            <person name="Lam T.T."/>
            <person name="Chang Q.C."/>
            <person name="Ding S.J."/>
            <person name="Wang X.J."/>
            <person name="Zhu J.G."/>
            <person name="Ruan X.D."/>
            <person name="Zhao L."/>
            <person name="Wei J.T."/>
            <person name="Ye R.Z."/>
            <person name="Que T.C."/>
            <person name="Du C.H."/>
            <person name="Zhou Y.H."/>
            <person name="Cheng J.X."/>
            <person name="Dai P.F."/>
            <person name="Guo W.B."/>
            <person name="Han X.H."/>
            <person name="Huang E.J."/>
            <person name="Li L.F."/>
            <person name="Wei W."/>
            <person name="Gao Y.C."/>
            <person name="Liu J.Z."/>
            <person name="Shao H.Z."/>
            <person name="Wang X."/>
            <person name="Wang C.C."/>
            <person name="Yang T.C."/>
            <person name="Huo Q.B."/>
            <person name="Li W."/>
            <person name="Chen H.Y."/>
            <person name="Chen S.E."/>
            <person name="Zhou L.G."/>
            <person name="Ni X.B."/>
            <person name="Tian J.H."/>
            <person name="Sheng Y."/>
            <person name="Liu T."/>
            <person name="Pan Y.S."/>
            <person name="Xia L.Y."/>
            <person name="Li J."/>
            <person name="Zhao F."/>
            <person name="Cao W.C."/>
        </authorList>
    </citation>
    <scope>NUCLEOTIDE SEQUENCE</scope>
    <source>
        <strain evidence="1">Rsan-2018</strain>
    </source>
</reference>
<evidence type="ECO:0000313" key="2">
    <source>
        <dbReference type="Proteomes" id="UP000821837"/>
    </source>
</evidence>
<name>A0A9D4SNC4_RHISA</name>
<dbReference type="EMBL" id="JABSTV010001255">
    <property type="protein sequence ID" value="KAH7934849.1"/>
    <property type="molecule type" value="Genomic_DNA"/>
</dbReference>
<organism evidence="1 2">
    <name type="scientific">Rhipicephalus sanguineus</name>
    <name type="common">Brown dog tick</name>
    <name type="synonym">Ixodes sanguineus</name>
    <dbReference type="NCBI Taxonomy" id="34632"/>
    <lineage>
        <taxon>Eukaryota</taxon>
        <taxon>Metazoa</taxon>
        <taxon>Ecdysozoa</taxon>
        <taxon>Arthropoda</taxon>
        <taxon>Chelicerata</taxon>
        <taxon>Arachnida</taxon>
        <taxon>Acari</taxon>
        <taxon>Parasitiformes</taxon>
        <taxon>Ixodida</taxon>
        <taxon>Ixodoidea</taxon>
        <taxon>Ixodidae</taxon>
        <taxon>Rhipicephalinae</taxon>
        <taxon>Rhipicephalus</taxon>
        <taxon>Rhipicephalus</taxon>
    </lineage>
</organism>
<sequence length="144" mass="15771">MASIELLYSDIEQLLLSVGASGIRRLTQNIQGHIMATSHWRAVMRYPGQESVQLIEGVKSADGRLVVLSTWADLQQLQQMPGERMTMATNLQDVTPMTVVGILASAEYTQMGGCSALDNSCQHTVLRLLARLHVAVPPTLVTLR</sequence>
<gene>
    <name evidence="1" type="ORF">HPB52_001132</name>
</gene>
<protein>
    <submittedName>
        <fullName evidence="1">Uncharacterized protein</fullName>
    </submittedName>
</protein>
<reference evidence="1" key="2">
    <citation type="submission" date="2021-09" db="EMBL/GenBank/DDBJ databases">
        <authorList>
            <person name="Jia N."/>
            <person name="Wang J."/>
            <person name="Shi W."/>
            <person name="Du L."/>
            <person name="Sun Y."/>
            <person name="Zhan W."/>
            <person name="Jiang J."/>
            <person name="Wang Q."/>
            <person name="Zhang B."/>
            <person name="Ji P."/>
            <person name="Sakyi L.B."/>
            <person name="Cui X."/>
            <person name="Yuan T."/>
            <person name="Jiang B."/>
            <person name="Yang W."/>
            <person name="Lam T.T.-Y."/>
            <person name="Chang Q."/>
            <person name="Ding S."/>
            <person name="Wang X."/>
            <person name="Zhu J."/>
            <person name="Ruan X."/>
            <person name="Zhao L."/>
            <person name="Wei J."/>
            <person name="Que T."/>
            <person name="Du C."/>
            <person name="Cheng J."/>
            <person name="Dai P."/>
            <person name="Han X."/>
            <person name="Huang E."/>
            <person name="Gao Y."/>
            <person name="Liu J."/>
            <person name="Shao H."/>
            <person name="Ye R."/>
            <person name="Li L."/>
            <person name="Wei W."/>
            <person name="Wang X."/>
            <person name="Wang C."/>
            <person name="Huo Q."/>
            <person name="Li W."/>
            <person name="Guo W."/>
            <person name="Chen H."/>
            <person name="Chen S."/>
            <person name="Zhou L."/>
            <person name="Zhou L."/>
            <person name="Ni X."/>
            <person name="Tian J."/>
            <person name="Zhou Y."/>
            <person name="Sheng Y."/>
            <person name="Liu T."/>
            <person name="Pan Y."/>
            <person name="Xia L."/>
            <person name="Li J."/>
            <person name="Zhao F."/>
            <person name="Cao W."/>
        </authorList>
    </citation>
    <scope>NUCLEOTIDE SEQUENCE</scope>
    <source>
        <strain evidence="1">Rsan-2018</strain>
        <tissue evidence="1">Larvae</tissue>
    </source>
</reference>
<keyword evidence="2" id="KW-1185">Reference proteome</keyword>
<dbReference type="AlphaFoldDB" id="A0A9D4SNC4"/>
<evidence type="ECO:0000313" key="1">
    <source>
        <dbReference type="EMBL" id="KAH7934849.1"/>
    </source>
</evidence>
<proteinExistence type="predicted"/>
<comment type="caution">
    <text evidence="1">The sequence shown here is derived from an EMBL/GenBank/DDBJ whole genome shotgun (WGS) entry which is preliminary data.</text>
</comment>
<accession>A0A9D4SNC4</accession>